<name>A0A9J6FTQ5_HAELO</name>
<dbReference type="Proteomes" id="UP000821853">
    <property type="component" value="Chromosome 2"/>
</dbReference>
<feature type="compositionally biased region" description="Basic and acidic residues" evidence="1">
    <location>
        <begin position="74"/>
        <end position="94"/>
    </location>
</feature>
<dbReference type="AlphaFoldDB" id="A0A9J6FTQ5"/>
<feature type="compositionally biased region" description="Basic residues" evidence="1">
    <location>
        <begin position="63"/>
        <end position="73"/>
    </location>
</feature>
<sequence>MVQQFHRLARGVRRAVPTRPHTGTLPGGGVRVRTETFHAVARHSRPPIKTQLEVQKQCEIRNKKVPGARRGHCEHRERGTSEDKRGIVRKRSADENFTSGTSEKKKPGEERGEGEQKERLLPCEGTHSNHDAGATTMWPRRQSRKNGKEAKRGLSSLGRIITFSEWYYETKAARHRHAENGQQQQARRKATMSEEQRGEVRVTKPVTRRRTKGDHTAQRTALAERADFQDNAIFTDAAWDPDTFRGAVAAVRGQQRDAQAFQYCQEQPSYQATRRDRGGSSRPDSEVLLMPTFTTRFDQIRGAGPTTAGAECSALERGKKNPAMPPGQLSVECAKKTTCSCRKDRELEKRVTTKRGRGGRG</sequence>
<dbReference type="EMBL" id="JABSTR010000004">
    <property type="protein sequence ID" value="KAH9366501.1"/>
    <property type="molecule type" value="Genomic_DNA"/>
</dbReference>
<organism evidence="2 3">
    <name type="scientific">Haemaphysalis longicornis</name>
    <name type="common">Bush tick</name>
    <dbReference type="NCBI Taxonomy" id="44386"/>
    <lineage>
        <taxon>Eukaryota</taxon>
        <taxon>Metazoa</taxon>
        <taxon>Ecdysozoa</taxon>
        <taxon>Arthropoda</taxon>
        <taxon>Chelicerata</taxon>
        <taxon>Arachnida</taxon>
        <taxon>Acari</taxon>
        <taxon>Parasitiformes</taxon>
        <taxon>Ixodida</taxon>
        <taxon>Ixodoidea</taxon>
        <taxon>Ixodidae</taxon>
        <taxon>Haemaphysalinae</taxon>
        <taxon>Haemaphysalis</taxon>
    </lineage>
</organism>
<dbReference type="VEuPathDB" id="VectorBase:HLOH_064833"/>
<comment type="caution">
    <text evidence="2">The sequence shown here is derived from an EMBL/GenBank/DDBJ whole genome shotgun (WGS) entry which is preliminary data.</text>
</comment>
<evidence type="ECO:0000256" key="1">
    <source>
        <dbReference type="SAM" id="MobiDB-lite"/>
    </source>
</evidence>
<proteinExistence type="predicted"/>
<gene>
    <name evidence="2" type="ORF">HPB48_018084</name>
</gene>
<feature type="compositionally biased region" description="Basic and acidic residues" evidence="1">
    <location>
        <begin position="191"/>
        <end position="201"/>
    </location>
</feature>
<accession>A0A9J6FTQ5</accession>
<reference evidence="2 3" key="1">
    <citation type="journal article" date="2020" name="Cell">
        <title>Large-Scale Comparative Analyses of Tick Genomes Elucidate Their Genetic Diversity and Vector Capacities.</title>
        <authorList>
            <consortium name="Tick Genome and Microbiome Consortium (TIGMIC)"/>
            <person name="Jia N."/>
            <person name="Wang J."/>
            <person name="Shi W."/>
            <person name="Du L."/>
            <person name="Sun Y."/>
            <person name="Zhan W."/>
            <person name="Jiang J.F."/>
            <person name="Wang Q."/>
            <person name="Zhang B."/>
            <person name="Ji P."/>
            <person name="Bell-Sakyi L."/>
            <person name="Cui X.M."/>
            <person name="Yuan T.T."/>
            <person name="Jiang B.G."/>
            <person name="Yang W.F."/>
            <person name="Lam T.T."/>
            <person name="Chang Q.C."/>
            <person name="Ding S.J."/>
            <person name="Wang X.J."/>
            <person name="Zhu J.G."/>
            <person name="Ruan X.D."/>
            <person name="Zhao L."/>
            <person name="Wei J.T."/>
            <person name="Ye R.Z."/>
            <person name="Que T.C."/>
            <person name="Du C.H."/>
            <person name="Zhou Y.H."/>
            <person name="Cheng J.X."/>
            <person name="Dai P.F."/>
            <person name="Guo W.B."/>
            <person name="Han X.H."/>
            <person name="Huang E.J."/>
            <person name="Li L.F."/>
            <person name="Wei W."/>
            <person name="Gao Y.C."/>
            <person name="Liu J.Z."/>
            <person name="Shao H.Z."/>
            <person name="Wang X."/>
            <person name="Wang C.C."/>
            <person name="Yang T.C."/>
            <person name="Huo Q.B."/>
            <person name="Li W."/>
            <person name="Chen H.Y."/>
            <person name="Chen S.E."/>
            <person name="Zhou L.G."/>
            <person name="Ni X.B."/>
            <person name="Tian J.H."/>
            <person name="Sheng Y."/>
            <person name="Liu T."/>
            <person name="Pan Y.S."/>
            <person name="Xia L.Y."/>
            <person name="Li J."/>
            <person name="Zhao F."/>
            <person name="Cao W.C."/>
        </authorList>
    </citation>
    <scope>NUCLEOTIDE SEQUENCE [LARGE SCALE GENOMIC DNA]</scope>
    <source>
        <strain evidence="2">HaeL-2018</strain>
    </source>
</reference>
<protein>
    <submittedName>
        <fullName evidence="2">Uncharacterized protein</fullName>
    </submittedName>
</protein>
<feature type="compositionally biased region" description="Basic and acidic residues" evidence="1">
    <location>
        <begin position="102"/>
        <end position="121"/>
    </location>
</feature>
<evidence type="ECO:0000313" key="3">
    <source>
        <dbReference type="Proteomes" id="UP000821853"/>
    </source>
</evidence>
<feature type="region of interest" description="Disordered" evidence="1">
    <location>
        <begin position="177"/>
        <end position="201"/>
    </location>
</feature>
<feature type="region of interest" description="Disordered" evidence="1">
    <location>
        <begin position="60"/>
        <end position="152"/>
    </location>
</feature>
<keyword evidence="3" id="KW-1185">Reference proteome</keyword>
<evidence type="ECO:0000313" key="2">
    <source>
        <dbReference type="EMBL" id="KAH9366501.1"/>
    </source>
</evidence>